<organism evidence="5 6">
    <name type="scientific">Leifsonia xyli subsp. xyli</name>
    <dbReference type="NCBI Taxonomy" id="59736"/>
    <lineage>
        <taxon>Bacteria</taxon>
        <taxon>Bacillati</taxon>
        <taxon>Actinomycetota</taxon>
        <taxon>Actinomycetes</taxon>
        <taxon>Micrococcales</taxon>
        <taxon>Microbacteriaceae</taxon>
        <taxon>Leifsonia</taxon>
    </lineage>
</organism>
<dbReference type="GO" id="GO:0003677">
    <property type="term" value="F:DNA binding"/>
    <property type="evidence" value="ECO:0007669"/>
    <property type="project" value="UniProtKB-KW"/>
</dbReference>
<dbReference type="CDD" id="cd06170">
    <property type="entry name" value="LuxR_C_like"/>
    <property type="match status" value="1"/>
</dbReference>
<dbReference type="PANTHER" id="PTHR44688">
    <property type="entry name" value="DNA-BINDING TRANSCRIPTIONAL ACTIVATOR DEVR_DOSR"/>
    <property type="match status" value="1"/>
</dbReference>
<dbReference type="Gene3D" id="1.10.10.10">
    <property type="entry name" value="Winged helix-like DNA-binding domain superfamily/Winged helix DNA-binding domain"/>
    <property type="match status" value="1"/>
</dbReference>
<sequence length="836" mass="89148">MFNYELRTLVASVRSGRSAHVVGPGGVGASTLLRALASQLEAEGYAVLAITGAPYTRSIDFFPLQQALLTLPSQPSLRSFSGLIDAVSADLAATPLRAVILDGIENIDSGTLNVVQAAADRTSAPVVFSRSVTIGALVRADIHYTRYPGRRIDLRPLDFVGTAALVQAQLANQPDTEIVSRVFAKSGGITGLSLAIVDGAVDSDLIELRGSRWTMTGQSLWSSSIDAWLETRFATLDAIAFDGLEHLALAHSSPQPKACTRVADDTMKELEGHGLVSILTTSAGRSIALMPPALSDYFREASGYGVARLHPDAGDAESSARSPQDTDVALSVNGFREHVNESLLAHAAAWEAAPTVGAALPYAQTLMDVPRSDRTLRAVFGSTPLSSATTPEEAFDFAFLRAIWSSQASHRSPGFSEHFAELARLFPVWAPAIGIFTRLLTEGAASVGDDPVAVFAQTGVVGTPGEALCMTTFAYVNLIEGAFATAAEWAARMPPSDLLIVGRFRGFVEALTALAAGDENVALHRSLRALHQAQSDRDHGGILLHAYVAALSLLGLARWKEALEVVDSALAFGPSGASNNGLYRALLWIGSFINLWLGEDRLASFFEAEAENLNAPDDALPGMQKGIGTVIRQLIAGDPTSAMETMRNLAERLSQQRNLFAALITVRIGLAIWPEPSSFELFGDLMMRAYGTEPRRLLALASASFTDAGKLTALAQDFGQNANTPLAILILAARGRQEHETPSDLTEAIQLALTTLEADADIPVVATQPALQDRSQRVDLLTVRETEIALLAPTHSNAAIASRLGLSVRTVENHIHSALKKTGTTNRQELFSALRR</sequence>
<dbReference type="SMART" id="SM00421">
    <property type="entry name" value="HTH_LUXR"/>
    <property type="match status" value="1"/>
</dbReference>
<dbReference type="InterPro" id="IPR027417">
    <property type="entry name" value="P-loop_NTPase"/>
</dbReference>
<gene>
    <name evidence="5" type="ORF">ATY41_09515</name>
</gene>
<dbReference type="InterPro" id="IPR036388">
    <property type="entry name" value="WH-like_DNA-bd_sf"/>
</dbReference>
<dbReference type="RefSeq" id="WP_068981833.1">
    <property type="nucleotide sequence ID" value="NZ_LNZG01000009.1"/>
</dbReference>
<protein>
    <recommendedName>
        <fullName evidence="4">HTH luxR-type domain-containing protein</fullName>
    </recommendedName>
</protein>
<keyword evidence="2" id="KW-0238">DNA-binding</keyword>
<dbReference type="PROSITE" id="PS50043">
    <property type="entry name" value="HTH_LUXR_2"/>
    <property type="match status" value="1"/>
</dbReference>
<evidence type="ECO:0000256" key="3">
    <source>
        <dbReference type="ARBA" id="ARBA00023163"/>
    </source>
</evidence>
<evidence type="ECO:0000256" key="2">
    <source>
        <dbReference type="ARBA" id="ARBA00023125"/>
    </source>
</evidence>
<keyword evidence="1" id="KW-0805">Transcription regulation</keyword>
<dbReference type="Pfam" id="PF00196">
    <property type="entry name" value="GerE"/>
    <property type="match status" value="1"/>
</dbReference>
<dbReference type="AlphaFoldDB" id="A0A1E2SLQ3"/>
<accession>A0A1E2SLQ3</accession>
<dbReference type="GO" id="GO:0006355">
    <property type="term" value="P:regulation of DNA-templated transcription"/>
    <property type="evidence" value="ECO:0007669"/>
    <property type="project" value="InterPro"/>
</dbReference>
<evidence type="ECO:0000256" key="1">
    <source>
        <dbReference type="ARBA" id="ARBA00023015"/>
    </source>
</evidence>
<dbReference type="EMBL" id="LNZG01000009">
    <property type="protein sequence ID" value="ODA90650.1"/>
    <property type="molecule type" value="Genomic_DNA"/>
</dbReference>
<name>A0A1E2SLQ3_LEIXY</name>
<keyword evidence="3" id="KW-0804">Transcription</keyword>
<dbReference type="Proteomes" id="UP000094426">
    <property type="component" value="Unassembled WGS sequence"/>
</dbReference>
<evidence type="ECO:0000313" key="5">
    <source>
        <dbReference type="EMBL" id="ODA90650.1"/>
    </source>
</evidence>
<comment type="caution">
    <text evidence="5">The sequence shown here is derived from an EMBL/GenBank/DDBJ whole genome shotgun (WGS) entry which is preliminary data.</text>
</comment>
<proteinExistence type="predicted"/>
<dbReference type="SUPFAM" id="SSF46894">
    <property type="entry name" value="C-terminal effector domain of the bipartite response regulators"/>
    <property type="match status" value="1"/>
</dbReference>
<evidence type="ECO:0000313" key="6">
    <source>
        <dbReference type="Proteomes" id="UP000094426"/>
    </source>
</evidence>
<dbReference type="SUPFAM" id="SSF52540">
    <property type="entry name" value="P-loop containing nucleoside triphosphate hydrolases"/>
    <property type="match status" value="1"/>
</dbReference>
<evidence type="ECO:0000259" key="4">
    <source>
        <dbReference type="PROSITE" id="PS50043"/>
    </source>
</evidence>
<feature type="domain" description="HTH luxR-type" evidence="4">
    <location>
        <begin position="774"/>
        <end position="836"/>
    </location>
</feature>
<dbReference type="InterPro" id="IPR016032">
    <property type="entry name" value="Sig_transdc_resp-reg_C-effctor"/>
</dbReference>
<dbReference type="PANTHER" id="PTHR44688:SF16">
    <property type="entry name" value="DNA-BINDING TRANSCRIPTIONAL ACTIVATOR DEVR_DOSR"/>
    <property type="match status" value="1"/>
</dbReference>
<reference evidence="6" key="1">
    <citation type="submission" date="2015-11" db="EMBL/GenBank/DDBJ databases">
        <authorList>
            <person name="Wang J."/>
            <person name="Wang L."/>
            <person name="Wang F."/>
            <person name="Cao G."/>
        </authorList>
    </citation>
    <scope>NUCLEOTIDE SEQUENCE [LARGE SCALE GENOMIC DNA]</scope>
    <source>
        <strain evidence="6">gdw1</strain>
    </source>
</reference>
<dbReference type="InterPro" id="IPR000792">
    <property type="entry name" value="Tscrpt_reg_LuxR_C"/>
</dbReference>